<keyword evidence="3" id="KW-1185">Reference proteome</keyword>
<evidence type="ECO:0000259" key="1">
    <source>
        <dbReference type="Pfam" id="PF12770"/>
    </source>
</evidence>
<protein>
    <submittedName>
        <fullName evidence="2">TPR</fullName>
    </submittedName>
</protein>
<comment type="caution">
    <text evidence="2">The sequence shown here is derived from an EMBL/GenBank/DDBJ whole genome shotgun (WGS) entry which is preliminary data.</text>
</comment>
<evidence type="ECO:0000313" key="3">
    <source>
        <dbReference type="Proteomes" id="UP000217199"/>
    </source>
</evidence>
<sequence length="281" mass="31483">MKKLRQLVGSSVVEGLRTSGIQEGSRIWWCPTSFLSSLPFHAAGPISPSSFTYFSDLYISSYTPTLSALINARLDSESRLGIPKILVVAPHDESLPSVGAEVEVIKGLRANIKCLVEQDIDPERVLEELQTYEWVHFSCHGTLVPGKPFDSYFSLGSIDLTLLDIIRSHSTSRNSEFAFLSTCHSAAQTEHNAYDEAIHLAAAIQFSGFRSVVGTMWQMIDEDGPFVTENFYEAMFDHNHDGPHEVGYKRAARALWKTTRKIRENENVMVDRWGNYIHIGA</sequence>
<proteinExistence type="predicted"/>
<reference evidence="2 3" key="1">
    <citation type="journal article" date="2017" name="Mol. Ecol.">
        <title>Comparative and population genomic landscape of Phellinus noxius: A hypervariable fungus causing root rot in trees.</title>
        <authorList>
            <person name="Chung C.L."/>
            <person name="Lee T.J."/>
            <person name="Akiba M."/>
            <person name="Lee H.H."/>
            <person name="Kuo T.H."/>
            <person name="Liu D."/>
            <person name="Ke H.M."/>
            <person name="Yokoi T."/>
            <person name="Roa M.B."/>
            <person name="Lu M.J."/>
            <person name="Chang Y.Y."/>
            <person name="Ann P.J."/>
            <person name="Tsai J.N."/>
            <person name="Chen C.Y."/>
            <person name="Tzean S.S."/>
            <person name="Ota Y."/>
            <person name="Hattori T."/>
            <person name="Sahashi N."/>
            <person name="Liou R.F."/>
            <person name="Kikuchi T."/>
            <person name="Tsai I.J."/>
        </authorList>
    </citation>
    <scope>NUCLEOTIDE SEQUENCE [LARGE SCALE GENOMIC DNA]</scope>
    <source>
        <strain evidence="2 3">FFPRI411160</strain>
    </source>
</reference>
<dbReference type="InParanoid" id="A0A286UC91"/>
<dbReference type="AlphaFoldDB" id="A0A286UC91"/>
<dbReference type="STRING" id="2282107.A0A286UC91"/>
<dbReference type="EMBL" id="NBII01000007">
    <property type="protein sequence ID" value="PAV17177.1"/>
    <property type="molecule type" value="Genomic_DNA"/>
</dbReference>
<dbReference type="Pfam" id="PF12770">
    <property type="entry name" value="CHAT"/>
    <property type="match status" value="1"/>
</dbReference>
<dbReference type="Proteomes" id="UP000217199">
    <property type="component" value="Unassembled WGS sequence"/>
</dbReference>
<dbReference type="OrthoDB" id="9991317at2759"/>
<accession>A0A286UC91</accession>
<feature type="domain" description="CHAT" evidence="1">
    <location>
        <begin position="6"/>
        <end position="280"/>
    </location>
</feature>
<dbReference type="InterPro" id="IPR024983">
    <property type="entry name" value="CHAT_dom"/>
</dbReference>
<organism evidence="2 3">
    <name type="scientific">Pyrrhoderma noxium</name>
    <dbReference type="NCBI Taxonomy" id="2282107"/>
    <lineage>
        <taxon>Eukaryota</taxon>
        <taxon>Fungi</taxon>
        <taxon>Dikarya</taxon>
        <taxon>Basidiomycota</taxon>
        <taxon>Agaricomycotina</taxon>
        <taxon>Agaricomycetes</taxon>
        <taxon>Hymenochaetales</taxon>
        <taxon>Hymenochaetaceae</taxon>
        <taxon>Pyrrhoderma</taxon>
    </lineage>
</organism>
<evidence type="ECO:0000313" key="2">
    <source>
        <dbReference type="EMBL" id="PAV17177.1"/>
    </source>
</evidence>
<name>A0A286UC91_9AGAM</name>
<gene>
    <name evidence="2" type="ORF">PNOK_0724100</name>
</gene>